<proteinExistence type="predicted"/>
<accession>A0A1F4ZSL9</accession>
<name>A0A1F4ZSL9_9BACT</name>
<gene>
    <name evidence="1" type="ORF">A2397_04230</name>
</gene>
<evidence type="ECO:0000313" key="2">
    <source>
        <dbReference type="Proteomes" id="UP000176424"/>
    </source>
</evidence>
<dbReference type="Proteomes" id="UP000176424">
    <property type="component" value="Unassembled WGS sequence"/>
</dbReference>
<dbReference type="AlphaFoldDB" id="A0A1F4ZSL9"/>
<sequence length="307" mass="33353">MSQSAILNASLLRSRLKLKSIQSGNLLTSHHGPAVAMLEAGGVKPGHLRAHAAKLLSAGAAAASVMLSPVQSPISAALPESSHQLFVSPVDFRSALSQALTDTLPPEVRPLTSEEESTVSRSIHDILGIHAYAELEGNHLNTSYGLIGQEQHLPRFPGDSVSQHDALQEHGITPGRGAWGYFVPSKDKLTPQTVTMEKYYVAVQTLYLPDWNARLSYLRDWYKYRKVVVINPHNGRAVVAVVADSGPAAWTGKHFGGSPEVMEYLRRQDGKSRGPVVMFFVDDPENRVPLGPLEYNLEQGPALLSAQ</sequence>
<evidence type="ECO:0000313" key="1">
    <source>
        <dbReference type="EMBL" id="OGD08806.1"/>
    </source>
</evidence>
<comment type="caution">
    <text evidence="1">The sequence shown here is derived from an EMBL/GenBank/DDBJ whole genome shotgun (WGS) entry which is preliminary data.</text>
</comment>
<dbReference type="STRING" id="1797263.A2397_04230"/>
<dbReference type="EMBL" id="MEXR01000049">
    <property type="protein sequence ID" value="OGD08806.1"/>
    <property type="molecule type" value="Genomic_DNA"/>
</dbReference>
<organism evidence="1 2">
    <name type="scientific">Candidatus Amesbacteria bacterium RIFOXYB1_FULL_44_23</name>
    <dbReference type="NCBI Taxonomy" id="1797263"/>
    <lineage>
        <taxon>Bacteria</taxon>
        <taxon>Candidatus Amesiibacteriota</taxon>
    </lineage>
</organism>
<reference evidence="1 2" key="1">
    <citation type="journal article" date="2016" name="Nat. Commun.">
        <title>Thousands of microbial genomes shed light on interconnected biogeochemical processes in an aquifer system.</title>
        <authorList>
            <person name="Anantharaman K."/>
            <person name="Brown C.T."/>
            <person name="Hug L.A."/>
            <person name="Sharon I."/>
            <person name="Castelle C.J."/>
            <person name="Probst A.J."/>
            <person name="Thomas B.C."/>
            <person name="Singh A."/>
            <person name="Wilkins M.J."/>
            <person name="Karaoz U."/>
            <person name="Brodie E.L."/>
            <person name="Williams K.H."/>
            <person name="Hubbard S.S."/>
            <person name="Banfield J.F."/>
        </authorList>
    </citation>
    <scope>NUCLEOTIDE SEQUENCE [LARGE SCALE GENOMIC DNA]</scope>
</reference>
<protein>
    <submittedName>
        <fullName evidence="1">Uncharacterized protein</fullName>
    </submittedName>
</protein>